<dbReference type="AlphaFoldDB" id="A0A0J9RMM4"/>
<reference evidence="1" key="2">
    <citation type="submission" date="2014-06" db="EMBL/GenBank/DDBJ databases">
        <authorList>
            <person name="Hu T."/>
            <person name="Eisen M.B."/>
            <person name="Thornton K.R."/>
            <person name="Andolfatto P."/>
        </authorList>
    </citation>
    <scope>NUCLEOTIDE SEQUENCE</scope>
    <source>
        <strain evidence="1">W501</strain>
    </source>
</reference>
<dbReference type="Bgee" id="FBgn0270543">
    <property type="expression patterns" value="Expressed in female reproductive system and 2 other cell types or tissues"/>
</dbReference>
<proteinExistence type="predicted"/>
<reference evidence="1" key="1">
    <citation type="journal article" date="2013" name="Genome Res.">
        <title>A second-generation assembly of the Drosophila simulans genome provides new insights into patterns of lineage-specific divergence.</title>
        <authorList>
            <person name="Hu T.T."/>
            <person name="Eisen M.B."/>
            <person name="Thornton K.R."/>
            <person name="Andolfatto P."/>
        </authorList>
    </citation>
    <scope>NUCLEOTIDE SEQUENCE [LARGE SCALE GENOMIC DNA]</scope>
    <source>
        <strain evidence="1">W501</strain>
    </source>
</reference>
<evidence type="ECO:0000313" key="1">
    <source>
        <dbReference type="EMBL" id="KMY97171.1"/>
    </source>
</evidence>
<sequence length="143" mass="15756">MPTQSLTTYKDDSQSTRATQLSVKYQVYAVCASNLISQSLLVLINSPSAVYLIAMEERSIWRPRVDGHSMEELSPKEAAGERVLPSIFHLRESREFNSNGEITICDLAPKACVVLSSRQLAGPAITGCTTHYPENSKNPSPKE</sequence>
<dbReference type="Proteomes" id="UP000035880">
    <property type="component" value="Chromosome 3L"/>
</dbReference>
<dbReference type="KEGG" id="dsi:Dsimw501_GD29253"/>
<name>A0A0J9RMM4_DROSI</name>
<organism evidence="1">
    <name type="scientific">Drosophila simulans</name>
    <name type="common">Fruit fly</name>
    <dbReference type="NCBI Taxonomy" id="7240"/>
    <lineage>
        <taxon>Eukaryota</taxon>
        <taxon>Metazoa</taxon>
        <taxon>Ecdysozoa</taxon>
        <taxon>Arthropoda</taxon>
        <taxon>Hexapoda</taxon>
        <taxon>Insecta</taxon>
        <taxon>Pterygota</taxon>
        <taxon>Neoptera</taxon>
        <taxon>Endopterygota</taxon>
        <taxon>Diptera</taxon>
        <taxon>Brachycera</taxon>
        <taxon>Muscomorpha</taxon>
        <taxon>Ephydroidea</taxon>
        <taxon>Drosophilidae</taxon>
        <taxon>Drosophila</taxon>
        <taxon>Sophophora</taxon>
    </lineage>
</organism>
<protein>
    <submittedName>
        <fullName evidence="1">Uncharacterized protein</fullName>
    </submittedName>
</protein>
<gene>
    <name evidence="1" type="primary">Dsim\GD29253</name>
    <name evidence="1" type="ORF">Dsimw501_GD29253</name>
</gene>
<reference evidence="1" key="3">
    <citation type="submission" date="2015-04" db="EMBL/GenBank/DDBJ databases">
        <authorList>
            <consortium name="FlyBase"/>
        </authorList>
    </citation>
    <scope>NUCLEOTIDE SEQUENCE</scope>
    <source>
        <strain evidence="1">W501</strain>
    </source>
</reference>
<accession>A0A0J9RMM4</accession>
<dbReference type="EMBL" id="CM002912">
    <property type="protein sequence ID" value="KMY97171.1"/>
    <property type="molecule type" value="Genomic_DNA"/>
</dbReference>